<dbReference type="PROSITE" id="PS51485">
    <property type="entry name" value="PHYTOCYANIN"/>
    <property type="match status" value="1"/>
</dbReference>
<dbReference type="PANTHER" id="PTHR33021">
    <property type="entry name" value="BLUE COPPER PROTEIN"/>
    <property type="match status" value="1"/>
</dbReference>
<evidence type="ECO:0000256" key="2">
    <source>
        <dbReference type="ARBA" id="ARBA00023180"/>
    </source>
</evidence>
<dbReference type="InterPro" id="IPR008972">
    <property type="entry name" value="Cupredoxin"/>
</dbReference>
<dbReference type="GO" id="GO:0005886">
    <property type="term" value="C:plasma membrane"/>
    <property type="evidence" value="ECO:0007669"/>
    <property type="project" value="TreeGrafter"/>
</dbReference>
<dbReference type="SUPFAM" id="SSF49503">
    <property type="entry name" value="Cupredoxins"/>
    <property type="match status" value="1"/>
</dbReference>
<dbReference type="FunFam" id="2.60.40.420:FF:000003">
    <property type="entry name" value="Blue copper"/>
    <property type="match status" value="1"/>
</dbReference>
<evidence type="ECO:0000313" key="6">
    <source>
        <dbReference type="Proteomes" id="UP001515500"/>
    </source>
</evidence>
<dbReference type="Pfam" id="PF02298">
    <property type="entry name" value="Cu_bind_like"/>
    <property type="match status" value="1"/>
</dbReference>
<keyword evidence="2" id="KW-0325">Glycoprotein</keyword>
<name>A0AB40B2J9_DIOCR</name>
<feature type="transmembrane region" description="Helical" evidence="3">
    <location>
        <begin position="154"/>
        <end position="172"/>
    </location>
</feature>
<evidence type="ECO:0000256" key="4">
    <source>
        <dbReference type="SAM" id="SignalP"/>
    </source>
</evidence>
<evidence type="ECO:0000256" key="1">
    <source>
        <dbReference type="ARBA" id="ARBA00022723"/>
    </source>
</evidence>
<evidence type="ECO:0000256" key="3">
    <source>
        <dbReference type="SAM" id="Phobius"/>
    </source>
</evidence>
<keyword evidence="1" id="KW-0479">Metal-binding</keyword>
<dbReference type="PANTHER" id="PTHR33021:SF489">
    <property type="entry name" value="BASIC BLUE PROTEIN-LIKE"/>
    <property type="match status" value="1"/>
</dbReference>
<feature type="domain" description="Phytocyanin" evidence="5">
    <location>
        <begin position="30"/>
        <end position="130"/>
    </location>
</feature>
<keyword evidence="3" id="KW-0812">Transmembrane</keyword>
<keyword evidence="3" id="KW-1133">Transmembrane helix</keyword>
<sequence>MEVLKKSVMFLALVLLLALMLNNGAGALAKNHDVGGDQGWDVSTDFGSWASSTTFRVGDQLVFTYTPGLHTVVELAGEKEYNKCDLSGALKSMSDGKSTVKLSKAGYRYFACGTMGHCQEGMKLKIKTLAANEVSDSNTSSSSPSSTAVTFNHPPHFISYVIFFMIFVVLLVL</sequence>
<gene>
    <name evidence="7" type="primary">LOC120257518</name>
</gene>
<accession>A0AB40B2J9</accession>
<dbReference type="GO" id="GO:0046872">
    <property type="term" value="F:metal ion binding"/>
    <property type="evidence" value="ECO:0007669"/>
    <property type="project" value="UniProtKB-KW"/>
</dbReference>
<dbReference type="CDD" id="cd04216">
    <property type="entry name" value="Phytocyanin"/>
    <property type="match status" value="1"/>
</dbReference>
<dbReference type="GO" id="GO:0009055">
    <property type="term" value="F:electron transfer activity"/>
    <property type="evidence" value="ECO:0007669"/>
    <property type="project" value="InterPro"/>
</dbReference>
<protein>
    <submittedName>
        <fullName evidence="7">Basic blue protein</fullName>
    </submittedName>
</protein>
<dbReference type="GeneID" id="120257518"/>
<keyword evidence="4" id="KW-0732">Signal</keyword>
<proteinExistence type="predicted"/>
<feature type="chain" id="PRO_5044275258" evidence="4">
    <location>
        <begin position="30"/>
        <end position="173"/>
    </location>
</feature>
<dbReference type="InterPro" id="IPR003245">
    <property type="entry name" value="Phytocyanin_dom"/>
</dbReference>
<dbReference type="InterPro" id="IPR039391">
    <property type="entry name" value="Phytocyanin-like"/>
</dbReference>
<dbReference type="Proteomes" id="UP001515500">
    <property type="component" value="Unplaced"/>
</dbReference>
<dbReference type="RefSeq" id="XP_039120914.1">
    <property type="nucleotide sequence ID" value="XM_039264980.1"/>
</dbReference>
<reference evidence="7" key="1">
    <citation type="submission" date="2025-08" db="UniProtKB">
        <authorList>
            <consortium name="RefSeq"/>
        </authorList>
    </citation>
    <scope>IDENTIFICATION</scope>
</reference>
<keyword evidence="3" id="KW-0472">Membrane</keyword>
<keyword evidence="6" id="KW-1185">Reference proteome</keyword>
<evidence type="ECO:0000313" key="7">
    <source>
        <dbReference type="RefSeq" id="XP_039120914.1"/>
    </source>
</evidence>
<dbReference type="Gene3D" id="2.60.40.420">
    <property type="entry name" value="Cupredoxins - blue copper proteins"/>
    <property type="match status" value="1"/>
</dbReference>
<feature type="signal peptide" evidence="4">
    <location>
        <begin position="1"/>
        <end position="29"/>
    </location>
</feature>
<organism evidence="6 7">
    <name type="scientific">Dioscorea cayennensis subsp. rotundata</name>
    <name type="common">White Guinea yam</name>
    <name type="synonym">Dioscorea rotundata</name>
    <dbReference type="NCBI Taxonomy" id="55577"/>
    <lineage>
        <taxon>Eukaryota</taxon>
        <taxon>Viridiplantae</taxon>
        <taxon>Streptophyta</taxon>
        <taxon>Embryophyta</taxon>
        <taxon>Tracheophyta</taxon>
        <taxon>Spermatophyta</taxon>
        <taxon>Magnoliopsida</taxon>
        <taxon>Liliopsida</taxon>
        <taxon>Dioscoreales</taxon>
        <taxon>Dioscoreaceae</taxon>
        <taxon>Dioscorea</taxon>
    </lineage>
</organism>
<dbReference type="AlphaFoldDB" id="A0AB40B2J9"/>
<evidence type="ECO:0000259" key="5">
    <source>
        <dbReference type="PROSITE" id="PS51485"/>
    </source>
</evidence>